<reference evidence="1 2" key="1">
    <citation type="submission" date="2020-08" db="EMBL/GenBank/DDBJ databases">
        <title>Genomic Encyclopedia of Type Strains, Phase IV (KMG-IV): sequencing the most valuable type-strain genomes for metagenomic binning, comparative biology and taxonomic classification.</title>
        <authorList>
            <person name="Goeker M."/>
        </authorList>
    </citation>
    <scope>NUCLEOTIDE SEQUENCE [LARGE SCALE GENOMIC DNA]</scope>
    <source>
        <strain evidence="1 2">DSM 22336</strain>
    </source>
</reference>
<gene>
    <name evidence="1" type="ORF">FHS77_000853</name>
</gene>
<dbReference type="AlphaFoldDB" id="A0A841LXF3"/>
<organism evidence="1 2">
    <name type="scientific">Paenochrobactrum gallinarii</name>
    <dbReference type="NCBI Taxonomy" id="643673"/>
    <lineage>
        <taxon>Bacteria</taxon>
        <taxon>Pseudomonadati</taxon>
        <taxon>Pseudomonadota</taxon>
        <taxon>Alphaproteobacteria</taxon>
        <taxon>Hyphomicrobiales</taxon>
        <taxon>Brucellaceae</taxon>
        <taxon>Paenochrobactrum</taxon>
    </lineage>
</organism>
<dbReference type="Proteomes" id="UP000555393">
    <property type="component" value="Unassembled WGS sequence"/>
</dbReference>
<keyword evidence="2" id="KW-1185">Reference proteome</keyword>
<dbReference type="InterPro" id="IPR019285">
    <property type="entry name" value="DUF2336"/>
</dbReference>
<protein>
    <submittedName>
        <fullName evidence="1">Uncharacterized protein (DUF2336 family)</fullName>
    </submittedName>
</protein>
<dbReference type="Pfam" id="PF10098">
    <property type="entry name" value="DUF2336"/>
    <property type="match status" value="1"/>
</dbReference>
<evidence type="ECO:0000313" key="1">
    <source>
        <dbReference type="EMBL" id="MBB6260329.1"/>
    </source>
</evidence>
<accession>A0A841LXF3</accession>
<name>A0A841LXF3_9HYPH</name>
<proteinExistence type="predicted"/>
<evidence type="ECO:0000313" key="2">
    <source>
        <dbReference type="Proteomes" id="UP000555393"/>
    </source>
</evidence>
<dbReference type="EMBL" id="JACIIU010000002">
    <property type="protein sequence ID" value="MBB6260329.1"/>
    <property type="molecule type" value="Genomic_DNA"/>
</dbReference>
<sequence length="326" mass="36192">MTRDQFRALEGFSINRNPADSKADDLLSAAISGYASITRPGRQDLLQLEDLAMPLIDYASAKGKRDAAMRLVQMYEAPHSLVFKLAHEPTNISAPLLLRSDALSTSDLLYLIEARGLAHARIIARRRPQDALLTGLLQSFADPEIDRILAQEIDLDAPHSLDASSVKVPEKTNSQKLTQIHQQLNLMMRDANTELEKAPVRHLPPVSSYQVPENHLIDSALLINPDFFRVALADALGVSLERAKHIIGEWPSSQLPIALKALNLTAQDCYLILTAVLGTIHGDRDSLRDFVHIYRSIDPETAQQIVQRWQAADVVVEHDTQTKTAI</sequence>
<comment type="caution">
    <text evidence="1">The sequence shown here is derived from an EMBL/GenBank/DDBJ whole genome shotgun (WGS) entry which is preliminary data.</text>
</comment>
<dbReference type="RefSeq" id="WP_184220416.1">
    <property type="nucleotide sequence ID" value="NZ_JACIIU010000002.1"/>
</dbReference>